<dbReference type="eggNOG" id="COG2141">
    <property type="taxonomic scope" value="Bacteria"/>
</dbReference>
<reference evidence="4 5" key="1">
    <citation type="journal article" date="2017" name="Antonie Van Leeuwenhoek">
        <title>Rhizobium rhizosphaerae sp. nov., a novel species isolated from rice rhizosphere.</title>
        <authorList>
            <person name="Zhao J.J."/>
            <person name="Zhang J."/>
            <person name="Zhang R.J."/>
            <person name="Zhang C.W."/>
            <person name="Yin H.Q."/>
            <person name="Zhang X.X."/>
        </authorList>
    </citation>
    <scope>NUCLEOTIDE SEQUENCE [LARGE SCALE GENOMIC DNA]</scope>
    <source>
        <strain evidence="4 5">E3</strain>
    </source>
</reference>
<dbReference type="CDD" id="cd00347">
    <property type="entry name" value="Flavin_utilizing_monoxygenases"/>
    <property type="match status" value="1"/>
</dbReference>
<dbReference type="STRING" id="1127673.GLIP_3966"/>
<dbReference type="InterPro" id="IPR011251">
    <property type="entry name" value="Luciferase-like_dom"/>
</dbReference>
<dbReference type="Proteomes" id="UP000006334">
    <property type="component" value="Unassembled WGS sequence"/>
</dbReference>
<dbReference type="Pfam" id="PF00296">
    <property type="entry name" value="Bac_luciferase"/>
    <property type="match status" value="1"/>
</dbReference>
<accession>K6YEI0</accession>
<evidence type="ECO:0000256" key="1">
    <source>
        <dbReference type="ARBA" id="ARBA00007789"/>
    </source>
</evidence>
<keyword evidence="5" id="KW-1185">Reference proteome</keyword>
<feature type="domain" description="Luciferase-like" evidence="3">
    <location>
        <begin position="5"/>
        <end position="299"/>
    </location>
</feature>
<dbReference type="OrthoDB" id="7903015at2"/>
<evidence type="ECO:0000313" key="4">
    <source>
        <dbReference type="EMBL" id="GAC16577.1"/>
    </source>
</evidence>
<dbReference type="FunFam" id="3.20.20.30:FF:000002">
    <property type="entry name" value="LLM class flavin-dependent oxidoreductase"/>
    <property type="match status" value="1"/>
</dbReference>
<comment type="caution">
    <text evidence="4">The sequence shown here is derived from an EMBL/GenBank/DDBJ whole genome shotgun (WGS) entry which is preliminary data.</text>
</comment>
<dbReference type="AlphaFoldDB" id="K6YEI0"/>
<protein>
    <recommendedName>
        <fullName evidence="2">Luciferase-like monooxygenase</fullName>
    </recommendedName>
</protein>
<evidence type="ECO:0000313" key="5">
    <source>
        <dbReference type="Proteomes" id="UP000006334"/>
    </source>
</evidence>
<dbReference type="Gene3D" id="3.20.20.30">
    <property type="entry name" value="Luciferase-like domain"/>
    <property type="match status" value="1"/>
</dbReference>
<organism evidence="4 5">
    <name type="scientific">Aliiglaciecola lipolytica E3</name>
    <dbReference type="NCBI Taxonomy" id="1127673"/>
    <lineage>
        <taxon>Bacteria</taxon>
        <taxon>Pseudomonadati</taxon>
        <taxon>Pseudomonadota</taxon>
        <taxon>Gammaproteobacteria</taxon>
        <taxon>Alteromonadales</taxon>
        <taxon>Alteromonadaceae</taxon>
        <taxon>Aliiglaciecola</taxon>
    </lineage>
</organism>
<dbReference type="GO" id="GO:0016705">
    <property type="term" value="F:oxidoreductase activity, acting on paired donors, with incorporation or reduction of molecular oxygen"/>
    <property type="evidence" value="ECO:0007669"/>
    <property type="project" value="InterPro"/>
</dbReference>
<dbReference type="NCBIfam" id="TIGR03558">
    <property type="entry name" value="oxido_grp_1"/>
    <property type="match status" value="1"/>
</dbReference>
<sequence>MIPISILDLATIGEGRTVAEALNITRITAVAAEASGYKRYWLAEHHGMKSVASSATAVLLSHIGAATQSIRIGSGGIMLPNHAPMVIAEQFGTLAELYGDRVDLGLGRAPGTDQQTLQALRRNNNMSVDQYPQDIRELQRYLSDKASPILAIPGHNTKIPLWLLGSSLYSAQLAAQFGLPFAFASHFAPDQLLQALDIYRNQFNSSEQNPRPYTMAGVMVVIADSDAEAKYLFTSVQQKFQQMRSGANTPFPAPVDTMDGRWNASEKQMVDHVLQFALVGTKESVKPKLARFIEATGIDELIVSFPIHDTDARLKSLTLMAELRDTM</sequence>
<name>K6YEI0_9ALTE</name>
<gene>
    <name evidence="4" type="ORF">GLIP_3966</name>
</gene>
<proteinExistence type="predicted"/>
<dbReference type="SUPFAM" id="SSF51679">
    <property type="entry name" value="Bacterial luciferase-like"/>
    <property type="match status" value="1"/>
</dbReference>
<dbReference type="PANTHER" id="PTHR30137:SF6">
    <property type="entry name" value="LUCIFERASE-LIKE MONOOXYGENASE"/>
    <property type="match status" value="1"/>
</dbReference>
<evidence type="ECO:0000256" key="2">
    <source>
        <dbReference type="ARBA" id="ARBA00074555"/>
    </source>
</evidence>
<comment type="similarity">
    <text evidence="1">To bacterial alkanal monooxygenase alpha and beta chains.</text>
</comment>
<dbReference type="GO" id="GO:0005829">
    <property type="term" value="C:cytosol"/>
    <property type="evidence" value="ECO:0007669"/>
    <property type="project" value="TreeGrafter"/>
</dbReference>
<dbReference type="EMBL" id="BAEN01000076">
    <property type="protein sequence ID" value="GAC16577.1"/>
    <property type="molecule type" value="Genomic_DNA"/>
</dbReference>
<dbReference type="RefSeq" id="WP_008846379.1">
    <property type="nucleotide sequence ID" value="NZ_BAEN01000076.1"/>
</dbReference>
<evidence type="ECO:0000259" key="3">
    <source>
        <dbReference type="Pfam" id="PF00296"/>
    </source>
</evidence>
<dbReference type="InterPro" id="IPR019949">
    <property type="entry name" value="CmoO-like"/>
</dbReference>
<dbReference type="InterPro" id="IPR036661">
    <property type="entry name" value="Luciferase-like_sf"/>
</dbReference>
<dbReference type="PANTHER" id="PTHR30137">
    <property type="entry name" value="LUCIFERASE-LIKE MONOOXYGENASE"/>
    <property type="match status" value="1"/>
</dbReference>
<dbReference type="InterPro" id="IPR050766">
    <property type="entry name" value="Bact_Lucif_Oxidored"/>
</dbReference>